<dbReference type="GeneID" id="55006559"/>
<accession>A0A3G2KER7</accession>
<dbReference type="Proteomes" id="UP000274513">
    <property type="component" value="Segment"/>
</dbReference>
<sequence>MSRTRASAKKAGSSFERLVADYLATHVDDRIDRRVKNGTKDRGDIAGLRHMGHRIVLECKNTAKLALGGWATEAEVERGNDDALAGLIIHKRHGKGRPEDQWVTLTVGELVAILTGTRDHYETTKNQEEGEAA</sequence>
<protein>
    <submittedName>
        <fullName evidence="1">Holliday junction resolvase</fullName>
    </submittedName>
</protein>
<keyword evidence="2" id="KW-1185">Reference proteome</keyword>
<dbReference type="EMBL" id="MH834605">
    <property type="protein sequence ID" value="AYN57469.1"/>
    <property type="molecule type" value="Genomic_DNA"/>
</dbReference>
<reference evidence="1 2" key="1">
    <citation type="submission" date="2018-09" db="EMBL/GenBank/DDBJ databases">
        <authorList>
            <person name="Rimple P.A."/>
            <person name="Stoner T.H."/>
            <person name="Garlena R.A."/>
            <person name="Russell D.A."/>
            <person name="Pope W.H."/>
            <person name="Jacobs-Sera D."/>
            <person name="Hatfull G.F."/>
        </authorList>
    </citation>
    <scope>NUCLEOTIDE SEQUENCE [LARGE SCALE GENOMIC DNA]</scope>
</reference>
<gene>
    <name evidence="1" type="primary">63</name>
    <name evidence="1" type="ORF">PBI_CONSTANCE_63</name>
</gene>
<proteinExistence type="predicted"/>
<name>A0A3G2KER7_9CAUD</name>
<dbReference type="RefSeq" id="YP_009815336.1">
    <property type="nucleotide sequence ID" value="NC_048092.1"/>
</dbReference>
<organism evidence="1 2">
    <name type="scientific">Arthrobacter phage Constance</name>
    <dbReference type="NCBI Taxonomy" id="2419950"/>
    <lineage>
        <taxon>Viruses</taxon>
        <taxon>Duplodnaviria</taxon>
        <taxon>Heunggongvirae</taxon>
        <taxon>Uroviricota</taxon>
        <taxon>Caudoviricetes</taxon>
        <taxon>Bridgettevirus</taxon>
        <taxon>Bridgettevirus constance</taxon>
    </lineage>
</organism>
<evidence type="ECO:0000313" key="1">
    <source>
        <dbReference type="EMBL" id="AYN57469.1"/>
    </source>
</evidence>
<evidence type="ECO:0000313" key="2">
    <source>
        <dbReference type="Proteomes" id="UP000274513"/>
    </source>
</evidence>
<dbReference type="KEGG" id="vg:55006559"/>